<gene>
    <name evidence="2" type="ORF">pipiens_005206</name>
</gene>
<keyword evidence="1" id="KW-0812">Transmembrane</keyword>
<sequence length="215" mass="24132">MIMTSTGKNKSTSNCPSIFPLLFYRGSDSQSDQNLTLRWTLSCAGKSTMGQSQSRRQQRAADIRYGQYKMGQKLSRQEQRAADIRESLLWHRDHRPPDWGSQWRSEAVHRGVIRNNDRRSGEDRCCCWSCCCGGCFGPLISLGVLLVLAWYVWSRALQAGQQMVSDFPGLGPGRHCGGNATATSVVRAINCTLSFYSMFTQTMAQVWNGMAVEMK</sequence>
<reference evidence="2 3" key="1">
    <citation type="submission" date="2024-05" db="EMBL/GenBank/DDBJ databases">
        <title>Culex pipiens pipiens assembly and annotation.</title>
        <authorList>
            <person name="Alout H."/>
            <person name="Durand T."/>
        </authorList>
    </citation>
    <scope>NUCLEOTIDE SEQUENCE [LARGE SCALE GENOMIC DNA]</scope>
    <source>
        <strain evidence="2">HA-2024</strain>
        <tissue evidence="2">Whole body</tissue>
    </source>
</reference>
<keyword evidence="3" id="KW-1185">Reference proteome</keyword>
<comment type="caution">
    <text evidence="2">The sequence shown here is derived from an EMBL/GenBank/DDBJ whole genome shotgun (WGS) entry which is preliminary data.</text>
</comment>
<name>A0ABD1CAI5_CULPP</name>
<evidence type="ECO:0000313" key="2">
    <source>
        <dbReference type="EMBL" id="KAL1373358.1"/>
    </source>
</evidence>
<protein>
    <submittedName>
        <fullName evidence="2">Uncharacterized protein</fullName>
    </submittedName>
</protein>
<evidence type="ECO:0000256" key="1">
    <source>
        <dbReference type="SAM" id="Phobius"/>
    </source>
</evidence>
<evidence type="ECO:0000313" key="3">
    <source>
        <dbReference type="Proteomes" id="UP001562425"/>
    </source>
</evidence>
<dbReference type="EMBL" id="JBEHCU010014460">
    <property type="protein sequence ID" value="KAL1373358.1"/>
    <property type="molecule type" value="Genomic_DNA"/>
</dbReference>
<accession>A0ABD1CAI5</accession>
<organism evidence="2 3">
    <name type="scientific">Culex pipiens pipiens</name>
    <name type="common">Northern house mosquito</name>
    <dbReference type="NCBI Taxonomy" id="38569"/>
    <lineage>
        <taxon>Eukaryota</taxon>
        <taxon>Metazoa</taxon>
        <taxon>Ecdysozoa</taxon>
        <taxon>Arthropoda</taxon>
        <taxon>Hexapoda</taxon>
        <taxon>Insecta</taxon>
        <taxon>Pterygota</taxon>
        <taxon>Neoptera</taxon>
        <taxon>Endopterygota</taxon>
        <taxon>Diptera</taxon>
        <taxon>Nematocera</taxon>
        <taxon>Culicoidea</taxon>
        <taxon>Culicidae</taxon>
        <taxon>Culicinae</taxon>
        <taxon>Culicini</taxon>
        <taxon>Culex</taxon>
        <taxon>Culex</taxon>
    </lineage>
</organism>
<dbReference type="AlphaFoldDB" id="A0ABD1CAI5"/>
<dbReference type="Proteomes" id="UP001562425">
    <property type="component" value="Unassembled WGS sequence"/>
</dbReference>
<proteinExistence type="predicted"/>
<keyword evidence="1" id="KW-1133">Transmembrane helix</keyword>
<feature type="transmembrane region" description="Helical" evidence="1">
    <location>
        <begin position="136"/>
        <end position="153"/>
    </location>
</feature>
<keyword evidence="1" id="KW-0472">Membrane</keyword>